<keyword evidence="1" id="KW-0969">Cilium</keyword>
<reference evidence="1 2" key="1">
    <citation type="submission" date="2018-05" db="EMBL/GenBank/DDBJ databases">
        <title>Genomic Encyclopedia of Type Strains, Phase IV (KMG-IV): sequencing the most valuable type-strain genomes for metagenomic binning, comparative biology and taxonomic classification.</title>
        <authorList>
            <person name="Goeker M."/>
        </authorList>
    </citation>
    <scope>NUCLEOTIDE SEQUENCE [LARGE SCALE GENOMIC DNA]</scope>
    <source>
        <strain evidence="1 2">DSM 28556</strain>
    </source>
</reference>
<evidence type="ECO:0000313" key="1">
    <source>
        <dbReference type="EMBL" id="PXW89541.1"/>
    </source>
</evidence>
<dbReference type="NCBIfam" id="TIGR03826">
    <property type="entry name" value="YvyF"/>
    <property type="match status" value="1"/>
</dbReference>
<keyword evidence="1" id="KW-0966">Cell projection</keyword>
<organism evidence="1 2">
    <name type="scientific">Pseudogracilibacillus auburnensis</name>
    <dbReference type="NCBI Taxonomy" id="1494959"/>
    <lineage>
        <taxon>Bacteria</taxon>
        <taxon>Bacillati</taxon>
        <taxon>Bacillota</taxon>
        <taxon>Bacilli</taxon>
        <taxon>Bacillales</taxon>
        <taxon>Bacillaceae</taxon>
        <taxon>Pseudogracilibacillus</taxon>
    </lineage>
</organism>
<keyword evidence="1" id="KW-0282">Flagellum</keyword>
<dbReference type="AlphaFoldDB" id="A0A2V3W964"/>
<dbReference type="RefSeq" id="WP_342353140.1">
    <property type="nucleotide sequence ID" value="NZ_QJJQ01000002.1"/>
</dbReference>
<accession>A0A2V3W964</accession>
<evidence type="ECO:0000313" key="2">
    <source>
        <dbReference type="Proteomes" id="UP000247978"/>
    </source>
</evidence>
<comment type="caution">
    <text evidence="1">The sequence shown here is derived from an EMBL/GenBank/DDBJ whole genome shotgun (WGS) entry which is preliminary data.</text>
</comment>
<sequence length="139" mass="16283">MRMAQLDNCTRCGVVFARGLRDICGKCYREEEEAFQTVYRFLTKRKNREATINEIVEATKVEEELIIKFMKQKRLRSSQFPKLAYPCEKCGADIVEGRLCSNCSTQIKTDLALHDKMEKRSAEKKEHESIYYTINKENN</sequence>
<proteinExistence type="predicted"/>
<dbReference type="Proteomes" id="UP000247978">
    <property type="component" value="Unassembled WGS sequence"/>
</dbReference>
<name>A0A2V3W964_9BACI</name>
<dbReference type="InterPro" id="IPR022258">
    <property type="entry name" value="Flagellar_operon_YvyF"/>
</dbReference>
<protein>
    <submittedName>
        <fullName evidence="1">Flagellar operon protein (TIGR03826 family)</fullName>
    </submittedName>
</protein>
<gene>
    <name evidence="1" type="ORF">DFR56_102319</name>
</gene>
<keyword evidence="2" id="KW-1185">Reference proteome</keyword>
<dbReference type="EMBL" id="QJJQ01000002">
    <property type="protein sequence ID" value="PXW89541.1"/>
    <property type="molecule type" value="Genomic_DNA"/>
</dbReference>